<evidence type="ECO:0000313" key="2">
    <source>
        <dbReference type="Proteomes" id="UP000011185"/>
    </source>
</evidence>
<dbReference type="InParanoid" id="L7JZA1"/>
<dbReference type="AlphaFoldDB" id="L7JZA1"/>
<dbReference type="EMBL" id="JH993819">
    <property type="protein sequence ID" value="ELQ76744.1"/>
    <property type="molecule type" value="Genomic_DNA"/>
</dbReference>
<reference evidence="1 2" key="1">
    <citation type="journal article" date="2012" name="PLoS Pathog.">
        <title>The genome of the obligate intracellular parasite Trachipleistophora hominis: new insights into microsporidian genome dynamics and reductive evolution.</title>
        <authorList>
            <person name="Heinz E."/>
            <person name="Williams T.A."/>
            <person name="Nakjang S."/>
            <person name="Noel C.J."/>
            <person name="Swan D.C."/>
            <person name="Goldberg A.V."/>
            <person name="Harris S.R."/>
            <person name="Weinmaier T."/>
            <person name="Markert S."/>
            <person name="Becher D."/>
            <person name="Bernhardt J."/>
            <person name="Dagan T."/>
            <person name="Hacker C."/>
            <person name="Lucocq J.M."/>
            <person name="Schweder T."/>
            <person name="Rattei T."/>
            <person name="Hall N."/>
            <person name="Hirt R.P."/>
            <person name="Embley T.M."/>
        </authorList>
    </citation>
    <scope>NUCLEOTIDE SEQUENCE [LARGE SCALE GENOMIC DNA]</scope>
</reference>
<protein>
    <submittedName>
        <fullName evidence="1">Uncharacterized protein</fullName>
    </submittedName>
</protein>
<accession>L7JZA1</accession>
<gene>
    <name evidence="1" type="ORF">THOM_0261</name>
</gene>
<dbReference type="VEuPathDB" id="MicrosporidiaDB:THOM_0261"/>
<dbReference type="HOGENOM" id="CLU_3227277_0_0_1"/>
<keyword evidence="2" id="KW-1185">Reference proteome</keyword>
<name>L7JZA1_TRAHO</name>
<organism evidence="1 2">
    <name type="scientific">Trachipleistophora hominis</name>
    <name type="common">Microsporidian parasite</name>
    <dbReference type="NCBI Taxonomy" id="72359"/>
    <lineage>
        <taxon>Eukaryota</taxon>
        <taxon>Fungi</taxon>
        <taxon>Fungi incertae sedis</taxon>
        <taxon>Microsporidia</taxon>
        <taxon>Pleistophoridae</taxon>
        <taxon>Trachipleistophora</taxon>
    </lineage>
</organism>
<dbReference type="Proteomes" id="UP000011185">
    <property type="component" value="Unassembled WGS sequence"/>
</dbReference>
<feature type="non-terminal residue" evidence="1">
    <location>
        <position position="1"/>
    </location>
</feature>
<sequence>VTHLHVTGLLTASIRRFCQRKCPLSGSRGLPTRPVMCKEVGDRL</sequence>
<proteinExistence type="predicted"/>
<evidence type="ECO:0000313" key="1">
    <source>
        <dbReference type="EMBL" id="ELQ76744.1"/>
    </source>
</evidence>